<protein>
    <submittedName>
        <fullName evidence="1">Uncharacterized protein</fullName>
    </submittedName>
</protein>
<evidence type="ECO:0000313" key="1">
    <source>
        <dbReference type="EMBL" id="CBI11099.1"/>
    </source>
</evidence>
<name>E6QV26_9ZZZZ</name>
<comment type="caution">
    <text evidence="1">The sequence shown here is derived from an EMBL/GenBank/DDBJ whole genome shotgun (WGS) entry which is preliminary data.</text>
</comment>
<accession>E6QV26</accession>
<organism evidence="1">
    <name type="scientific">mine drainage metagenome</name>
    <dbReference type="NCBI Taxonomy" id="410659"/>
    <lineage>
        <taxon>unclassified sequences</taxon>
        <taxon>metagenomes</taxon>
        <taxon>ecological metagenomes</taxon>
    </lineage>
</organism>
<proteinExistence type="predicted"/>
<dbReference type="AlphaFoldDB" id="E6QV26"/>
<sequence>MTAAEVALVYVLHPMVTGERLENVRYVRNTGR</sequence>
<dbReference type="EMBL" id="CABR01000123">
    <property type="protein sequence ID" value="CBI11099.1"/>
    <property type="molecule type" value="Genomic_DNA"/>
</dbReference>
<gene>
    <name evidence="1" type="ORF">CARN7_1911</name>
</gene>
<reference evidence="1" key="1">
    <citation type="submission" date="2009-10" db="EMBL/GenBank/DDBJ databases">
        <title>Diversity of trophic interactions inside an arsenic-rich microbial ecosystem.</title>
        <authorList>
            <person name="Bertin P.N."/>
            <person name="Heinrich-Salmeron A."/>
            <person name="Pelletier E."/>
            <person name="Goulhen-Chollet F."/>
            <person name="Arsene-Ploetze F."/>
            <person name="Gallien S."/>
            <person name="Calteau A."/>
            <person name="Vallenet D."/>
            <person name="Casiot C."/>
            <person name="Chane-Woon-Ming B."/>
            <person name="Giloteaux L."/>
            <person name="Barakat M."/>
            <person name="Bonnefoy V."/>
            <person name="Bruneel O."/>
            <person name="Chandler M."/>
            <person name="Cleiss J."/>
            <person name="Duran R."/>
            <person name="Elbaz-Poulichet F."/>
            <person name="Fonknechten N."/>
            <person name="Lauga B."/>
            <person name="Mornico D."/>
            <person name="Ortet P."/>
            <person name="Schaeffer C."/>
            <person name="Siguier P."/>
            <person name="Alexander Thil Smith A."/>
            <person name="Van Dorsselaer A."/>
            <person name="Weissenbach J."/>
            <person name="Medigue C."/>
            <person name="Le Paslier D."/>
        </authorList>
    </citation>
    <scope>NUCLEOTIDE SEQUENCE</scope>
</reference>